<accession>A0ABV0YSQ0</accession>
<organism evidence="1 2">
    <name type="scientific">Ameca splendens</name>
    <dbReference type="NCBI Taxonomy" id="208324"/>
    <lineage>
        <taxon>Eukaryota</taxon>
        <taxon>Metazoa</taxon>
        <taxon>Chordata</taxon>
        <taxon>Craniata</taxon>
        <taxon>Vertebrata</taxon>
        <taxon>Euteleostomi</taxon>
        <taxon>Actinopterygii</taxon>
        <taxon>Neopterygii</taxon>
        <taxon>Teleostei</taxon>
        <taxon>Neoteleostei</taxon>
        <taxon>Acanthomorphata</taxon>
        <taxon>Ovalentaria</taxon>
        <taxon>Atherinomorphae</taxon>
        <taxon>Cyprinodontiformes</taxon>
        <taxon>Goodeidae</taxon>
        <taxon>Ameca</taxon>
    </lineage>
</organism>
<name>A0ABV0YSQ0_9TELE</name>
<dbReference type="Proteomes" id="UP001469553">
    <property type="component" value="Unassembled WGS sequence"/>
</dbReference>
<protein>
    <submittedName>
        <fullName evidence="1">Uncharacterized protein</fullName>
    </submittedName>
</protein>
<keyword evidence="2" id="KW-1185">Reference proteome</keyword>
<comment type="caution">
    <text evidence="1">The sequence shown here is derived from an EMBL/GenBank/DDBJ whole genome shotgun (WGS) entry which is preliminary data.</text>
</comment>
<gene>
    <name evidence="1" type="ORF">AMECASPLE_026853</name>
</gene>
<dbReference type="EMBL" id="JAHRIP010040409">
    <property type="protein sequence ID" value="MEQ2296655.1"/>
    <property type="molecule type" value="Genomic_DNA"/>
</dbReference>
<evidence type="ECO:0000313" key="1">
    <source>
        <dbReference type="EMBL" id="MEQ2296655.1"/>
    </source>
</evidence>
<sequence length="79" mass="8907">MFQGDSSDSTSLSRDGGFSHLRGRFDELLSLFQQTSLSTISLHLHDLLNCGCFLLSSTSDLCLQRNSSHPYSHKHHERL</sequence>
<evidence type="ECO:0000313" key="2">
    <source>
        <dbReference type="Proteomes" id="UP001469553"/>
    </source>
</evidence>
<proteinExistence type="predicted"/>
<reference evidence="1 2" key="1">
    <citation type="submission" date="2021-06" db="EMBL/GenBank/DDBJ databases">
        <authorList>
            <person name="Palmer J.M."/>
        </authorList>
    </citation>
    <scope>NUCLEOTIDE SEQUENCE [LARGE SCALE GENOMIC DNA]</scope>
    <source>
        <strain evidence="1 2">AS_MEX2019</strain>
        <tissue evidence="1">Muscle</tissue>
    </source>
</reference>